<dbReference type="InterPro" id="IPR014001">
    <property type="entry name" value="Helicase_ATP-bd"/>
</dbReference>
<evidence type="ECO:0000313" key="10">
    <source>
        <dbReference type="Proteomes" id="UP001141327"/>
    </source>
</evidence>
<dbReference type="Proteomes" id="UP001141327">
    <property type="component" value="Unassembled WGS sequence"/>
</dbReference>
<evidence type="ECO:0000256" key="4">
    <source>
        <dbReference type="ARBA" id="ARBA00034617"/>
    </source>
</evidence>
<evidence type="ECO:0000259" key="7">
    <source>
        <dbReference type="PROSITE" id="PS51192"/>
    </source>
</evidence>
<dbReference type="EC" id="5.6.2.4" evidence="5"/>
<feature type="compositionally biased region" description="Low complexity" evidence="6">
    <location>
        <begin position="163"/>
        <end position="174"/>
    </location>
</feature>
<dbReference type="EMBL" id="JAPMOS010000108">
    <property type="protein sequence ID" value="KAJ4455417.1"/>
    <property type="molecule type" value="Genomic_DNA"/>
</dbReference>
<feature type="compositionally biased region" description="Low complexity" evidence="6">
    <location>
        <begin position="204"/>
        <end position="213"/>
    </location>
</feature>
<keyword evidence="9" id="KW-0347">Helicase</keyword>
<feature type="compositionally biased region" description="Low complexity" evidence="6">
    <location>
        <begin position="62"/>
        <end position="86"/>
    </location>
</feature>
<dbReference type="InterPro" id="IPR001650">
    <property type="entry name" value="Helicase_C-like"/>
</dbReference>
<sequence>MFRKKTLGALFLTPIAAPAPEHQTPAPVRRVSSTGSGGVGWTNGGRFRLGEAKHASTVPAHTTPAHPASSGATAAATETQASAADPGVDNSAGGVKHARLESGDSEHQLGHCLKKVKRRVNKRIVYGKKLHRAVAVGRGPGKKPMFVRQSTCPTGRRVGSTYRSAAAATGSASSRAKRRGGAAASGDPGEAGPLGAETGGTAGGAAQPVAPGGRLRILDDDNDEDEQVTLGPASGGRGIESLRSLERVTIADGLRVIFGKTEFLPGQAEVITRILQGQSTLFIAPTGAGKSLCYQLPAALLDRGLLVVVSPLLALMEDQLTNLPGGVCGVALSSIQSAVASQEAMQQLQSGQARVLFLSPEKIASRHFVESIAPLLPPIAVACVDEAHCISEWSHNFRPSYLALRHVFHDVLHVPCILALTATATARTAAHIVAALGIDRPGLPPEEKAAFSRTRSSLPLALDPIQVRFQPDPTSVITSRCTLFTLPPDLLLRPLRSAYVAPDPIVRLGDVTRANIALAVSRDRSETALLALIRSPEWLSIRPLLIYTFQQFQADELADFLRAQSLDAQSYHAGKPPRERVRIQTLFTTGRLDILCATPGSFGMGLDMTSLRGVVHFCMPRSLEHYVQEIGRAGRDGKPARSHVFLHDADYIRIRSLTCSESVDATSVGSLLTGLFKGDAAVRPVPTEDTSDATWDSRPLHSAQSSGSFLLPTRPATHQLAVEHDIRPPLIEAVLAYLAGGSGGGALPECPLDPVLAGGSWVQRVPAGTEKMMTSNSRRLHIATGIPTQGEAIFLRTAPFHLAENHPVVKALLRVGRPLRRPKPTYAFSCMQVRCPITMWTGAFLVYRSVTKKQHQSQGSRRCGIEYSLMTPSSRSSASMDSLDCAFLARHSHKPPGREWAPFRALFALLISGQLSALEVRLAVPTPRDSLISSSPSFHSFPHSPHHSPPAIQQAGEVRAYLRDYCPAIRVLRRPTAGDISHLAEALAARLSTIHRAAVSKLDLVYGTLAGSASTQWTECHPEEVSARVRPLVRQYFAGDPLPEFPGPIQKTPRKVRGLEADIRALWASVQVRLEDGTRPTPRLMARVLHGVASPGQTAAQWNKTPFWKQYAHVDFEAVRHLLAVAVLVFGGADGGWRSPCWDAEGKIPMTPPLSTHRPATCSWWP</sequence>
<dbReference type="Pfam" id="PF00270">
    <property type="entry name" value="DEAD"/>
    <property type="match status" value="1"/>
</dbReference>
<keyword evidence="10" id="KW-1185">Reference proteome</keyword>
<comment type="catalytic activity">
    <reaction evidence="4">
        <text>Couples ATP hydrolysis with the unwinding of duplex DNA by translocating in the 3'-5' direction.</text>
        <dbReference type="EC" id="5.6.2.4"/>
    </reaction>
</comment>
<accession>A0ABQ8UCN5</accession>
<proteinExistence type="inferred from homology"/>
<reference evidence="9" key="1">
    <citation type="journal article" date="2022" name="bioRxiv">
        <title>Genomics of Preaxostyla Flagellates Illuminates Evolutionary Transitions and the Path Towards Mitochondrial Loss.</title>
        <authorList>
            <person name="Novak L.V.F."/>
            <person name="Treitli S.C."/>
            <person name="Pyrih J."/>
            <person name="Halakuc P."/>
            <person name="Pipaliya S.V."/>
            <person name="Vacek V."/>
            <person name="Brzon O."/>
            <person name="Soukal P."/>
            <person name="Eme L."/>
            <person name="Dacks J.B."/>
            <person name="Karnkowska A."/>
            <person name="Elias M."/>
            <person name="Hampl V."/>
        </authorList>
    </citation>
    <scope>NUCLEOTIDE SEQUENCE</scope>
    <source>
        <strain evidence="9">RCP-MX</strain>
    </source>
</reference>
<dbReference type="InterPro" id="IPR027417">
    <property type="entry name" value="P-loop_NTPase"/>
</dbReference>
<evidence type="ECO:0000313" key="9">
    <source>
        <dbReference type="EMBL" id="KAJ4455417.1"/>
    </source>
</evidence>
<comment type="caution">
    <text evidence="9">The sequence shown here is derived from an EMBL/GenBank/DDBJ whole genome shotgun (WGS) entry which is preliminary data.</text>
</comment>
<dbReference type="PROSITE" id="PS51192">
    <property type="entry name" value="HELICASE_ATP_BIND_1"/>
    <property type="match status" value="1"/>
</dbReference>
<dbReference type="InterPro" id="IPR011545">
    <property type="entry name" value="DEAD/DEAH_box_helicase_dom"/>
</dbReference>
<feature type="domain" description="Helicase ATP-binding" evidence="7">
    <location>
        <begin position="271"/>
        <end position="442"/>
    </location>
</feature>
<evidence type="ECO:0000256" key="6">
    <source>
        <dbReference type="SAM" id="MobiDB-lite"/>
    </source>
</evidence>
<dbReference type="SMART" id="SM00490">
    <property type="entry name" value="HELICc"/>
    <property type="match status" value="1"/>
</dbReference>
<evidence type="ECO:0000256" key="2">
    <source>
        <dbReference type="ARBA" id="ARBA00022741"/>
    </source>
</evidence>
<evidence type="ECO:0000256" key="5">
    <source>
        <dbReference type="ARBA" id="ARBA00034808"/>
    </source>
</evidence>
<dbReference type="GO" id="GO:0004386">
    <property type="term" value="F:helicase activity"/>
    <property type="evidence" value="ECO:0007669"/>
    <property type="project" value="UniProtKB-KW"/>
</dbReference>
<keyword evidence="9" id="KW-0378">Hydrolase</keyword>
<dbReference type="Pfam" id="PF00271">
    <property type="entry name" value="Helicase_C"/>
    <property type="match status" value="1"/>
</dbReference>
<dbReference type="PROSITE" id="PS51194">
    <property type="entry name" value="HELICASE_CTER"/>
    <property type="match status" value="1"/>
</dbReference>
<dbReference type="SUPFAM" id="SSF52540">
    <property type="entry name" value="P-loop containing nucleoside triphosphate hydrolases"/>
    <property type="match status" value="1"/>
</dbReference>
<dbReference type="Gene3D" id="3.40.50.300">
    <property type="entry name" value="P-loop containing nucleotide triphosphate hydrolases"/>
    <property type="match status" value="2"/>
</dbReference>
<feature type="region of interest" description="Disordered" evidence="6">
    <location>
        <begin position="18"/>
        <end position="103"/>
    </location>
</feature>
<dbReference type="SMART" id="SM00487">
    <property type="entry name" value="DEXDc"/>
    <property type="match status" value="1"/>
</dbReference>
<evidence type="ECO:0000259" key="8">
    <source>
        <dbReference type="PROSITE" id="PS51194"/>
    </source>
</evidence>
<feature type="domain" description="Helicase C-terminal" evidence="8">
    <location>
        <begin position="525"/>
        <end position="679"/>
    </location>
</feature>
<gene>
    <name evidence="9" type="ORF">PAPYR_9638</name>
</gene>
<keyword evidence="3" id="KW-0067">ATP-binding</keyword>
<organism evidence="9 10">
    <name type="scientific">Paratrimastix pyriformis</name>
    <dbReference type="NCBI Taxonomy" id="342808"/>
    <lineage>
        <taxon>Eukaryota</taxon>
        <taxon>Metamonada</taxon>
        <taxon>Preaxostyla</taxon>
        <taxon>Paratrimastigidae</taxon>
        <taxon>Paratrimastix</taxon>
    </lineage>
</organism>
<keyword evidence="2" id="KW-0547">Nucleotide-binding</keyword>
<dbReference type="PANTHER" id="PTHR13710:SF108">
    <property type="entry name" value="ATP-DEPENDENT DNA HELICASE Q4"/>
    <property type="match status" value="1"/>
</dbReference>
<name>A0ABQ8UCN5_9EUKA</name>
<dbReference type="PANTHER" id="PTHR13710">
    <property type="entry name" value="DNA HELICASE RECQ FAMILY MEMBER"/>
    <property type="match status" value="1"/>
</dbReference>
<comment type="similarity">
    <text evidence="1">Belongs to the helicase family. RecQ subfamily.</text>
</comment>
<feature type="compositionally biased region" description="Low complexity" evidence="6">
    <location>
        <begin position="181"/>
        <end position="196"/>
    </location>
</feature>
<protein>
    <recommendedName>
        <fullName evidence="5">DNA 3'-5' helicase</fullName>
        <ecNumber evidence="5">5.6.2.4</ecNumber>
    </recommendedName>
</protein>
<evidence type="ECO:0000256" key="3">
    <source>
        <dbReference type="ARBA" id="ARBA00022840"/>
    </source>
</evidence>
<feature type="region of interest" description="Disordered" evidence="6">
    <location>
        <begin position="141"/>
        <end position="236"/>
    </location>
</feature>
<evidence type="ECO:0000256" key="1">
    <source>
        <dbReference type="ARBA" id="ARBA00005446"/>
    </source>
</evidence>